<evidence type="ECO:0000313" key="3">
    <source>
        <dbReference type="Proteomes" id="UP000287910"/>
    </source>
</evidence>
<evidence type="ECO:0000256" key="1">
    <source>
        <dbReference type="SAM" id="Phobius"/>
    </source>
</evidence>
<dbReference type="AlphaFoldDB" id="A0A3S0P916"/>
<dbReference type="Pfam" id="PF14014">
    <property type="entry name" value="DUF4230"/>
    <property type="match status" value="1"/>
</dbReference>
<dbReference type="InterPro" id="IPR025324">
    <property type="entry name" value="DUF4230"/>
</dbReference>
<dbReference type="Proteomes" id="UP000287910">
    <property type="component" value="Unassembled WGS sequence"/>
</dbReference>
<proteinExistence type="predicted"/>
<dbReference type="RefSeq" id="WP_126658067.1">
    <property type="nucleotide sequence ID" value="NZ_RYYR01000006.1"/>
</dbReference>
<keyword evidence="3" id="KW-1185">Reference proteome</keyword>
<gene>
    <name evidence="2" type="ORF">EK386_05645</name>
</gene>
<reference evidence="2 3" key="1">
    <citation type="submission" date="2018-12" db="EMBL/GenBank/DDBJ databases">
        <title>Lysinibacillus antri sp. nov., isolated from a cave soil.</title>
        <authorList>
            <person name="Narsing Rao M.P."/>
            <person name="Zhang H."/>
            <person name="Dong Z.-Y."/>
            <person name="Niu X.-K."/>
            <person name="Zhang K."/>
            <person name="Fang B.-Z."/>
            <person name="Kang Y.-Q."/>
            <person name="Xiao M."/>
            <person name="Li W.-J."/>
        </authorList>
    </citation>
    <scope>NUCLEOTIDE SEQUENCE [LARGE SCALE GENOMIC DNA]</scope>
    <source>
        <strain evidence="2 3">SYSU K30002</strain>
    </source>
</reference>
<dbReference type="EMBL" id="RYYR01000006">
    <property type="protein sequence ID" value="RUL54648.1"/>
    <property type="molecule type" value="Genomic_DNA"/>
</dbReference>
<comment type="caution">
    <text evidence="2">The sequence shown here is derived from an EMBL/GenBank/DDBJ whole genome shotgun (WGS) entry which is preliminary data.</text>
</comment>
<protein>
    <submittedName>
        <fullName evidence="2">DUF4230 domain-containing protein</fullName>
    </submittedName>
</protein>
<evidence type="ECO:0000313" key="2">
    <source>
        <dbReference type="EMBL" id="RUL54648.1"/>
    </source>
</evidence>
<keyword evidence="1" id="KW-0812">Transmembrane</keyword>
<name>A0A3S0P916_9BACI</name>
<accession>A0A3S0P916</accession>
<organism evidence="2 3">
    <name type="scientific">Lysinibacillus antri</name>
    <dbReference type="NCBI Taxonomy" id="2498145"/>
    <lineage>
        <taxon>Bacteria</taxon>
        <taxon>Bacillati</taxon>
        <taxon>Bacillota</taxon>
        <taxon>Bacilli</taxon>
        <taxon>Bacillales</taxon>
        <taxon>Bacillaceae</taxon>
        <taxon>Lysinibacillus</taxon>
    </lineage>
</organism>
<keyword evidence="1" id="KW-0472">Membrane</keyword>
<sequence length="248" mass="27483">MGKKDLLLSQQLESVLRELNAGKEESAATAAIGKSKKSANLSGALFKLLFKFWGVKIVFIALVLALVSSGGIWLFSQSTFKQESTTFVEQVQELATLATSEAYVKVVIEQEDNQLFGQDIQYNLPGTKRHLLLIVPATVIAGVDLKEISFNDIEVDEKEKKLEILLPPATLIQEPAIQMDQVITFSDNGLFREEVKWAKGFDLAAQAQEQIKKEAIEIGLLQTAEENAEKVLKEFFGNLGYSVKVAYK</sequence>
<feature type="transmembrane region" description="Helical" evidence="1">
    <location>
        <begin position="57"/>
        <end position="75"/>
    </location>
</feature>
<keyword evidence="1" id="KW-1133">Transmembrane helix</keyword>